<evidence type="ECO:0000256" key="6">
    <source>
        <dbReference type="ARBA" id="ARBA00022989"/>
    </source>
</evidence>
<comment type="subunit">
    <text evidence="9">The Tat system comprises two distinct complexes: a TatABC complex, containing multiple copies of TatA, TatB and TatC subunits, and a separate TatA complex, containing only TatA subunits. Substrates initially bind to the TatABC complex, which probably triggers association of the separate TatA complex to form the active translocon.</text>
</comment>
<dbReference type="InterPro" id="IPR018448">
    <property type="entry name" value="TatB"/>
</dbReference>
<accession>A0A7X2D2A9</accession>
<dbReference type="EMBL" id="WIVE01000005">
    <property type="protein sequence ID" value="MQX35573.1"/>
    <property type="molecule type" value="Genomic_DNA"/>
</dbReference>
<dbReference type="Gene3D" id="1.20.5.3310">
    <property type="match status" value="1"/>
</dbReference>
<keyword evidence="5 9" id="KW-0653">Protein transport</keyword>
<dbReference type="RefSeq" id="WP_153341205.1">
    <property type="nucleotide sequence ID" value="NZ_WIVE01000005.1"/>
</dbReference>
<evidence type="ECO:0000256" key="9">
    <source>
        <dbReference type="HAMAP-Rule" id="MF_00237"/>
    </source>
</evidence>
<comment type="similarity">
    <text evidence="9">Belongs to the TatB family.</text>
</comment>
<evidence type="ECO:0000256" key="1">
    <source>
        <dbReference type="ARBA" id="ARBA00004167"/>
    </source>
</evidence>
<keyword evidence="3 9" id="KW-1003">Cell membrane</keyword>
<evidence type="ECO:0000313" key="12">
    <source>
        <dbReference type="EMBL" id="MQX35573.1"/>
    </source>
</evidence>
<keyword evidence="2 9" id="KW-0813">Transport</keyword>
<evidence type="ECO:0000256" key="5">
    <source>
        <dbReference type="ARBA" id="ARBA00022927"/>
    </source>
</evidence>
<dbReference type="PRINTS" id="PR01506">
    <property type="entry name" value="TATBPROTEIN"/>
</dbReference>
<evidence type="ECO:0000313" key="13">
    <source>
        <dbReference type="Proteomes" id="UP000434582"/>
    </source>
</evidence>
<protein>
    <recommendedName>
        <fullName evidence="9">Sec-independent protein translocase protein TatB</fullName>
    </recommendedName>
</protein>
<evidence type="ECO:0000256" key="10">
    <source>
        <dbReference type="SAM" id="MobiDB-lite"/>
    </source>
</evidence>
<reference evidence="12 13" key="1">
    <citation type="submission" date="2019-10" db="EMBL/GenBank/DDBJ databases">
        <title>Draft whole-genome sequence of the purple nonsulfur photosynthetic bacterium Roseospira navarrensis DSM 15114.</title>
        <authorList>
            <person name="Kyndt J.A."/>
            <person name="Meyer T.E."/>
        </authorList>
    </citation>
    <scope>NUCLEOTIDE SEQUENCE [LARGE SCALE GENOMIC DNA]</scope>
    <source>
        <strain evidence="12 13">DSM 15114</strain>
    </source>
</reference>
<keyword evidence="4 9" id="KW-0812">Transmembrane</keyword>
<keyword evidence="6 9" id="KW-1133">Transmembrane helix</keyword>
<comment type="function">
    <text evidence="9">Part of the twin-arginine translocation (Tat) system that transports large folded proteins containing a characteristic twin-arginine motif in their signal peptide across membranes. Together with TatC, TatB is part of a receptor directly interacting with Tat signal peptides. TatB may form an oligomeric binding site that transiently accommodates folded Tat precursor proteins before their translocation.</text>
</comment>
<dbReference type="AlphaFoldDB" id="A0A7X2D2A9"/>
<comment type="caution">
    <text evidence="12">The sequence shown here is derived from an EMBL/GenBank/DDBJ whole genome shotgun (WGS) entry which is preliminary data.</text>
</comment>
<dbReference type="Pfam" id="PF02416">
    <property type="entry name" value="TatA_B_E"/>
    <property type="match status" value="1"/>
</dbReference>
<evidence type="ECO:0000256" key="11">
    <source>
        <dbReference type="SAM" id="Phobius"/>
    </source>
</evidence>
<sequence>MLDLGWTELAIVAVIALMVIGPKDLPKVLRTLGQWTRRLRGLAREFQGHIDEVIRDAELDDVRDGIKKARRTNIGSSINKMVDPDGTVTRELNDIGRRPGGGRTGETRKQTLDYDGAGDPTGPAPDSAPQAAPDPAPAASETPARAEDDPKPGAPTNTKPSTGTDKD</sequence>
<feature type="transmembrane region" description="Helical" evidence="11">
    <location>
        <begin position="6"/>
        <end position="22"/>
    </location>
</feature>
<keyword evidence="7 9" id="KW-0811">Translocation</keyword>
<keyword evidence="8 9" id="KW-0472">Membrane</keyword>
<evidence type="ECO:0000256" key="7">
    <source>
        <dbReference type="ARBA" id="ARBA00023010"/>
    </source>
</evidence>
<dbReference type="OrthoDB" id="7206969at2"/>
<keyword evidence="13" id="KW-1185">Reference proteome</keyword>
<feature type="compositionally biased region" description="Polar residues" evidence="10">
    <location>
        <begin position="155"/>
        <end position="167"/>
    </location>
</feature>
<dbReference type="Proteomes" id="UP000434582">
    <property type="component" value="Unassembled WGS sequence"/>
</dbReference>
<dbReference type="PANTHER" id="PTHR33162">
    <property type="entry name" value="SEC-INDEPENDENT PROTEIN TRANSLOCASE PROTEIN TATA, CHLOROPLASTIC"/>
    <property type="match status" value="1"/>
</dbReference>
<dbReference type="InterPro" id="IPR003369">
    <property type="entry name" value="TatA/B/E"/>
</dbReference>
<dbReference type="GO" id="GO:0008320">
    <property type="term" value="F:protein transmembrane transporter activity"/>
    <property type="evidence" value="ECO:0007669"/>
    <property type="project" value="UniProtKB-UniRule"/>
</dbReference>
<dbReference type="PANTHER" id="PTHR33162:SF1">
    <property type="entry name" value="SEC-INDEPENDENT PROTEIN TRANSLOCASE PROTEIN TATA, CHLOROPLASTIC"/>
    <property type="match status" value="1"/>
</dbReference>
<comment type="subcellular location">
    <subcellularLocation>
        <location evidence="9">Cell membrane</location>
        <topology evidence="9">Single-pass membrane protein</topology>
    </subcellularLocation>
    <subcellularLocation>
        <location evidence="1">Membrane</location>
        <topology evidence="1">Single-pass membrane protein</topology>
    </subcellularLocation>
</comment>
<feature type="region of interest" description="Disordered" evidence="10">
    <location>
        <begin position="77"/>
        <end position="167"/>
    </location>
</feature>
<name>A0A7X2D2A9_9PROT</name>
<evidence type="ECO:0000256" key="3">
    <source>
        <dbReference type="ARBA" id="ARBA00022475"/>
    </source>
</evidence>
<evidence type="ECO:0000256" key="4">
    <source>
        <dbReference type="ARBA" id="ARBA00022692"/>
    </source>
</evidence>
<dbReference type="NCBIfam" id="TIGR01410">
    <property type="entry name" value="tatB"/>
    <property type="match status" value="1"/>
</dbReference>
<evidence type="ECO:0000256" key="2">
    <source>
        <dbReference type="ARBA" id="ARBA00022448"/>
    </source>
</evidence>
<dbReference type="HAMAP" id="MF_00237">
    <property type="entry name" value="TatB"/>
    <property type="match status" value="1"/>
</dbReference>
<dbReference type="GO" id="GO:0043953">
    <property type="term" value="P:protein transport by the Tat complex"/>
    <property type="evidence" value="ECO:0007669"/>
    <property type="project" value="UniProtKB-UniRule"/>
</dbReference>
<dbReference type="GO" id="GO:0033281">
    <property type="term" value="C:TAT protein transport complex"/>
    <property type="evidence" value="ECO:0007669"/>
    <property type="project" value="UniProtKB-UniRule"/>
</dbReference>
<evidence type="ECO:0000256" key="8">
    <source>
        <dbReference type="ARBA" id="ARBA00023136"/>
    </source>
</evidence>
<organism evidence="12 13">
    <name type="scientific">Roseospira navarrensis</name>
    <dbReference type="NCBI Taxonomy" id="140058"/>
    <lineage>
        <taxon>Bacteria</taxon>
        <taxon>Pseudomonadati</taxon>
        <taxon>Pseudomonadota</taxon>
        <taxon>Alphaproteobacteria</taxon>
        <taxon>Rhodospirillales</taxon>
        <taxon>Rhodospirillaceae</taxon>
        <taxon>Roseospira</taxon>
    </lineage>
</organism>
<proteinExistence type="inferred from homology"/>
<gene>
    <name evidence="9 12" type="primary">tatB</name>
    <name evidence="12" type="ORF">GHC57_03485</name>
</gene>
<feature type="compositionally biased region" description="Low complexity" evidence="10">
    <location>
        <begin position="124"/>
        <end position="143"/>
    </location>
</feature>